<dbReference type="EMBL" id="BSNM01000027">
    <property type="protein sequence ID" value="GLQ33526.1"/>
    <property type="molecule type" value="Genomic_DNA"/>
</dbReference>
<dbReference type="AlphaFoldDB" id="A0AA37SDY3"/>
<sequence length="385" mass="43241">MPALKLFFSCLLILALGISAAEATAESISDVEKNLSQQKSDIARLKKKLSQLKVEQNQKNKDLQATSKKVSSARKKLQQTKRDLDATQNKLSKLREQNRSIKLELNKSKQQIRKLLIAVYKNQDNNQLKLLLSQESPQKFARLLKYHEHFQAEQMTQIESHLKTLETFKKNEQQLTAELVTLQDLKKAQQQEQNKLAAAKTSQQKQLNKLRQSLKTESARLNKKQKDQAQLNKLLAEMKKALEDINALGDSRPFGSDKGKMPWPTRGKIMRSFGSAIAGGKLKSNGILIGAPSGKPVTAIHSGRVVFADWFSGFGLLTIIDHGGGYMSLYGQAESVIREPGEWINRGDVIAYTGNTSDTDIEGIYFEIRQQGTPINPKRWCTGRP</sequence>
<keyword evidence="6" id="KW-1185">Reference proteome</keyword>
<protein>
    <submittedName>
        <fullName evidence="5">Non-catalytic member of peptidase subfamily M23B</fullName>
    </submittedName>
</protein>
<name>A0AA37SDY3_9GAMM</name>
<dbReference type="Proteomes" id="UP001161389">
    <property type="component" value="Unassembled WGS sequence"/>
</dbReference>
<reference evidence="5" key="1">
    <citation type="journal article" date="2014" name="Int. J. Syst. Evol. Microbiol.">
        <title>Complete genome sequence of Corynebacterium casei LMG S-19264T (=DSM 44701T), isolated from a smear-ripened cheese.</title>
        <authorList>
            <consortium name="US DOE Joint Genome Institute (JGI-PGF)"/>
            <person name="Walter F."/>
            <person name="Albersmeier A."/>
            <person name="Kalinowski J."/>
            <person name="Ruckert C."/>
        </authorList>
    </citation>
    <scope>NUCLEOTIDE SEQUENCE</scope>
    <source>
        <strain evidence="5">NBRC 110071</strain>
    </source>
</reference>
<dbReference type="InterPro" id="IPR016047">
    <property type="entry name" value="M23ase_b-sheet_dom"/>
</dbReference>
<keyword evidence="1" id="KW-0175">Coiled coil</keyword>
<feature type="signal peptide" evidence="3">
    <location>
        <begin position="1"/>
        <end position="20"/>
    </location>
</feature>
<evidence type="ECO:0000313" key="6">
    <source>
        <dbReference type="Proteomes" id="UP001161389"/>
    </source>
</evidence>
<evidence type="ECO:0000256" key="3">
    <source>
        <dbReference type="SAM" id="SignalP"/>
    </source>
</evidence>
<reference evidence="5" key="2">
    <citation type="submission" date="2023-01" db="EMBL/GenBank/DDBJ databases">
        <title>Draft genome sequence of Litoribrevibacter albus strain NBRC 110071.</title>
        <authorList>
            <person name="Sun Q."/>
            <person name="Mori K."/>
        </authorList>
    </citation>
    <scope>NUCLEOTIDE SEQUENCE</scope>
    <source>
        <strain evidence="5">NBRC 110071</strain>
    </source>
</reference>
<feature type="domain" description="M23ase beta-sheet core" evidence="4">
    <location>
        <begin position="284"/>
        <end position="377"/>
    </location>
</feature>
<feature type="region of interest" description="Disordered" evidence="2">
    <location>
        <begin position="56"/>
        <end position="84"/>
    </location>
</feature>
<feature type="chain" id="PRO_5041312203" evidence="3">
    <location>
        <begin position="21"/>
        <end position="385"/>
    </location>
</feature>
<dbReference type="PANTHER" id="PTHR21666:SF270">
    <property type="entry name" value="MUREIN HYDROLASE ACTIVATOR ENVC"/>
    <property type="match status" value="1"/>
</dbReference>
<dbReference type="Gene3D" id="6.10.250.3150">
    <property type="match status" value="1"/>
</dbReference>
<dbReference type="Pfam" id="PF01551">
    <property type="entry name" value="Peptidase_M23"/>
    <property type="match status" value="1"/>
</dbReference>
<accession>A0AA37SDY3</accession>
<dbReference type="Gene3D" id="2.70.70.10">
    <property type="entry name" value="Glucose Permease (Domain IIA)"/>
    <property type="match status" value="1"/>
</dbReference>
<gene>
    <name evidence="5" type="ORF">GCM10007876_40060</name>
</gene>
<dbReference type="SUPFAM" id="SSF51261">
    <property type="entry name" value="Duplicated hybrid motif"/>
    <property type="match status" value="1"/>
</dbReference>
<dbReference type="RefSeq" id="WP_284383987.1">
    <property type="nucleotide sequence ID" value="NZ_BSNM01000027.1"/>
</dbReference>
<dbReference type="PANTHER" id="PTHR21666">
    <property type="entry name" value="PEPTIDASE-RELATED"/>
    <property type="match status" value="1"/>
</dbReference>
<dbReference type="CDD" id="cd12797">
    <property type="entry name" value="M23_peptidase"/>
    <property type="match status" value="1"/>
</dbReference>
<dbReference type="InterPro" id="IPR050570">
    <property type="entry name" value="Cell_wall_metabolism_enzyme"/>
</dbReference>
<proteinExistence type="predicted"/>
<dbReference type="FunFam" id="2.70.70.10:FF:000003">
    <property type="entry name" value="Murein hydrolase activator EnvC"/>
    <property type="match status" value="1"/>
</dbReference>
<dbReference type="InterPro" id="IPR011055">
    <property type="entry name" value="Dup_hybrid_motif"/>
</dbReference>
<feature type="coiled-coil region" evidence="1">
    <location>
        <begin position="158"/>
        <end position="251"/>
    </location>
</feature>
<evidence type="ECO:0000256" key="1">
    <source>
        <dbReference type="SAM" id="Coils"/>
    </source>
</evidence>
<evidence type="ECO:0000256" key="2">
    <source>
        <dbReference type="SAM" id="MobiDB-lite"/>
    </source>
</evidence>
<dbReference type="GO" id="GO:0004222">
    <property type="term" value="F:metalloendopeptidase activity"/>
    <property type="evidence" value="ECO:0007669"/>
    <property type="project" value="TreeGrafter"/>
</dbReference>
<keyword evidence="3" id="KW-0732">Signal</keyword>
<comment type="caution">
    <text evidence="5">The sequence shown here is derived from an EMBL/GenBank/DDBJ whole genome shotgun (WGS) entry which is preliminary data.</text>
</comment>
<evidence type="ECO:0000259" key="4">
    <source>
        <dbReference type="Pfam" id="PF01551"/>
    </source>
</evidence>
<organism evidence="5 6">
    <name type="scientific">Litoribrevibacter albus</name>
    <dbReference type="NCBI Taxonomy" id="1473156"/>
    <lineage>
        <taxon>Bacteria</taxon>
        <taxon>Pseudomonadati</taxon>
        <taxon>Pseudomonadota</taxon>
        <taxon>Gammaproteobacteria</taxon>
        <taxon>Oceanospirillales</taxon>
        <taxon>Oceanospirillaceae</taxon>
        <taxon>Litoribrevibacter</taxon>
    </lineage>
</organism>
<evidence type="ECO:0000313" key="5">
    <source>
        <dbReference type="EMBL" id="GLQ33526.1"/>
    </source>
</evidence>